<dbReference type="InterPro" id="IPR011006">
    <property type="entry name" value="CheY-like_superfamily"/>
</dbReference>
<dbReference type="GO" id="GO:0000976">
    <property type="term" value="F:transcription cis-regulatory region binding"/>
    <property type="evidence" value="ECO:0007669"/>
    <property type="project" value="TreeGrafter"/>
</dbReference>
<feature type="domain" description="Response regulatory" evidence="9">
    <location>
        <begin position="13"/>
        <end position="126"/>
    </location>
</feature>
<dbReference type="Pfam" id="PF00486">
    <property type="entry name" value="Trans_reg_C"/>
    <property type="match status" value="1"/>
</dbReference>
<dbReference type="Gene3D" id="3.40.50.2300">
    <property type="match status" value="1"/>
</dbReference>
<dbReference type="Gene3D" id="1.10.10.10">
    <property type="entry name" value="Winged helix-like DNA-binding domain superfamily/Winged helix DNA-binding domain"/>
    <property type="match status" value="1"/>
</dbReference>
<dbReference type="SMART" id="SM00862">
    <property type="entry name" value="Trans_reg_C"/>
    <property type="match status" value="1"/>
</dbReference>
<dbReference type="Proteomes" id="UP000033451">
    <property type="component" value="Unassembled WGS sequence"/>
</dbReference>
<dbReference type="PROSITE" id="PS51755">
    <property type="entry name" value="OMPR_PHOB"/>
    <property type="match status" value="1"/>
</dbReference>
<evidence type="ECO:0000256" key="4">
    <source>
        <dbReference type="ARBA" id="ARBA00023015"/>
    </source>
</evidence>
<feature type="DNA-binding region" description="OmpR/PhoB-type" evidence="8">
    <location>
        <begin position="133"/>
        <end position="226"/>
    </location>
</feature>
<evidence type="ECO:0000256" key="2">
    <source>
        <dbReference type="ARBA" id="ARBA00022553"/>
    </source>
</evidence>
<evidence type="ECO:0000256" key="5">
    <source>
        <dbReference type="ARBA" id="ARBA00023125"/>
    </source>
</evidence>
<gene>
    <name evidence="11" type="primary">arlR</name>
    <name evidence="11" type="ORF">RR49_01451</name>
</gene>
<keyword evidence="4" id="KW-0805">Transcription regulation</keyword>
<dbReference type="InterPro" id="IPR001867">
    <property type="entry name" value="OmpR/PhoB-type_DNA-bd"/>
</dbReference>
<evidence type="ECO:0000256" key="6">
    <source>
        <dbReference type="ARBA" id="ARBA00023163"/>
    </source>
</evidence>
<keyword evidence="6" id="KW-0804">Transcription</keyword>
<sequence length="228" mass="25129">MSTPQADGAERPALLYVEDDPEIAEITVEVLSEVYRVDHVADGESALQRALSRRYEAMVVDRRLPGMDGIALVQAVRTAHIATPILLLTALGSVHDRVEGLDVGANDYLVKPFDYDELLARLRALRRGFRTDGVRRDVGEWQFAPAALALFSPEGRRVALTATETALLRLLAESPDHVFSRAEISDAVFASGDSESSVDTYVHYIRRKATPEIIETVRARGYRIGDPG</sequence>
<dbReference type="OrthoDB" id="3197131at2"/>
<comment type="caution">
    <text evidence="11">The sequence shown here is derived from an EMBL/GenBank/DDBJ whole genome shotgun (WGS) entry which is preliminary data.</text>
</comment>
<dbReference type="PANTHER" id="PTHR48111:SF22">
    <property type="entry name" value="REGULATOR OF RPOS"/>
    <property type="match status" value="1"/>
</dbReference>
<evidence type="ECO:0000313" key="11">
    <source>
        <dbReference type="EMBL" id="KJL36700.1"/>
    </source>
</evidence>
<evidence type="ECO:0000256" key="1">
    <source>
        <dbReference type="ARBA" id="ARBA00004496"/>
    </source>
</evidence>
<dbReference type="GO" id="GO:0006355">
    <property type="term" value="P:regulation of DNA-templated transcription"/>
    <property type="evidence" value="ECO:0007669"/>
    <property type="project" value="InterPro"/>
</dbReference>
<dbReference type="Gene3D" id="6.10.250.690">
    <property type="match status" value="1"/>
</dbReference>
<keyword evidence="3" id="KW-0902">Two-component regulatory system</keyword>
<dbReference type="SMART" id="SM00448">
    <property type="entry name" value="REC"/>
    <property type="match status" value="1"/>
</dbReference>
<dbReference type="InterPro" id="IPR001789">
    <property type="entry name" value="Sig_transdc_resp-reg_receiver"/>
</dbReference>
<dbReference type="AlphaFoldDB" id="A0A0F0LWN6"/>
<proteinExistence type="predicted"/>
<keyword evidence="12" id="KW-1185">Reference proteome</keyword>
<name>A0A0F0LWN6_9MICO</name>
<dbReference type="InterPro" id="IPR039420">
    <property type="entry name" value="WalR-like"/>
</dbReference>
<dbReference type="STRING" id="400772.RR49_01451"/>
<evidence type="ECO:0000259" key="10">
    <source>
        <dbReference type="PROSITE" id="PS51755"/>
    </source>
</evidence>
<dbReference type="RefSeq" id="WP_045247396.1">
    <property type="nucleotide sequence ID" value="NZ_DAIQHQ010000011.1"/>
</dbReference>
<dbReference type="SUPFAM" id="SSF46894">
    <property type="entry name" value="C-terminal effector domain of the bipartite response regulators"/>
    <property type="match status" value="1"/>
</dbReference>
<evidence type="ECO:0000313" key="12">
    <source>
        <dbReference type="Proteomes" id="UP000033451"/>
    </source>
</evidence>
<evidence type="ECO:0000256" key="7">
    <source>
        <dbReference type="PROSITE-ProRule" id="PRU00169"/>
    </source>
</evidence>
<dbReference type="CDD" id="cd00383">
    <property type="entry name" value="trans_reg_C"/>
    <property type="match status" value="1"/>
</dbReference>
<dbReference type="PROSITE" id="PS50110">
    <property type="entry name" value="RESPONSE_REGULATORY"/>
    <property type="match status" value="1"/>
</dbReference>
<dbReference type="GO" id="GO:0005829">
    <property type="term" value="C:cytosol"/>
    <property type="evidence" value="ECO:0007669"/>
    <property type="project" value="TreeGrafter"/>
</dbReference>
<feature type="domain" description="OmpR/PhoB-type" evidence="10">
    <location>
        <begin position="133"/>
        <end position="226"/>
    </location>
</feature>
<feature type="modified residue" description="4-aspartylphosphate" evidence="7">
    <location>
        <position position="61"/>
    </location>
</feature>
<comment type="subcellular location">
    <subcellularLocation>
        <location evidence="1">Cytoplasm</location>
    </subcellularLocation>
</comment>
<accession>A0A0F0LWN6</accession>
<keyword evidence="5 8" id="KW-0238">DNA-binding</keyword>
<evidence type="ECO:0000256" key="8">
    <source>
        <dbReference type="PROSITE-ProRule" id="PRU01091"/>
    </source>
</evidence>
<dbReference type="Pfam" id="PF00072">
    <property type="entry name" value="Response_reg"/>
    <property type="match status" value="1"/>
</dbReference>
<dbReference type="InterPro" id="IPR016032">
    <property type="entry name" value="Sig_transdc_resp-reg_C-effctor"/>
</dbReference>
<evidence type="ECO:0000256" key="3">
    <source>
        <dbReference type="ARBA" id="ARBA00023012"/>
    </source>
</evidence>
<dbReference type="PANTHER" id="PTHR48111">
    <property type="entry name" value="REGULATOR OF RPOS"/>
    <property type="match status" value="1"/>
</dbReference>
<reference evidence="11 12" key="1">
    <citation type="submission" date="2015-02" db="EMBL/GenBank/DDBJ databases">
        <title>Draft genome sequences of ten Microbacterium spp. with emphasis on heavy metal contaminated environments.</title>
        <authorList>
            <person name="Corretto E."/>
        </authorList>
    </citation>
    <scope>NUCLEOTIDE SEQUENCE [LARGE SCALE GENOMIC DNA]</scope>
    <source>
        <strain evidence="11 12">DSM 18659</strain>
    </source>
</reference>
<keyword evidence="2 7" id="KW-0597">Phosphoprotein</keyword>
<dbReference type="SUPFAM" id="SSF52172">
    <property type="entry name" value="CheY-like"/>
    <property type="match status" value="1"/>
</dbReference>
<evidence type="ECO:0000259" key="9">
    <source>
        <dbReference type="PROSITE" id="PS50110"/>
    </source>
</evidence>
<dbReference type="GO" id="GO:0032993">
    <property type="term" value="C:protein-DNA complex"/>
    <property type="evidence" value="ECO:0007669"/>
    <property type="project" value="TreeGrafter"/>
</dbReference>
<dbReference type="PATRIC" id="fig|400772.4.peg.1473"/>
<dbReference type="GO" id="GO:0000156">
    <property type="term" value="F:phosphorelay response regulator activity"/>
    <property type="evidence" value="ECO:0007669"/>
    <property type="project" value="TreeGrafter"/>
</dbReference>
<organism evidence="11 12">
    <name type="scientific">Microbacterium ginsengisoli</name>
    <dbReference type="NCBI Taxonomy" id="400772"/>
    <lineage>
        <taxon>Bacteria</taxon>
        <taxon>Bacillati</taxon>
        <taxon>Actinomycetota</taxon>
        <taxon>Actinomycetes</taxon>
        <taxon>Micrococcales</taxon>
        <taxon>Microbacteriaceae</taxon>
        <taxon>Microbacterium</taxon>
    </lineage>
</organism>
<dbReference type="InterPro" id="IPR036388">
    <property type="entry name" value="WH-like_DNA-bd_sf"/>
</dbReference>
<protein>
    <submittedName>
        <fullName evidence="11">Response regulator ArlR</fullName>
    </submittedName>
</protein>
<dbReference type="EMBL" id="JYIY01000072">
    <property type="protein sequence ID" value="KJL36700.1"/>
    <property type="molecule type" value="Genomic_DNA"/>
</dbReference>